<evidence type="ECO:0008006" key="3">
    <source>
        <dbReference type="Google" id="ProtNLM"/>
    </source>
</evidence>
<dbReference type="SUPFAM" id="SSF50494">
    <property type="entry name" value="Trypsin-like serine proteases"/>
    <property type="match status" value="1"/>
</dbReference>
<keyword evidence="1" id="KW-0732">Signal</keyword>
<protein>
    <recommendedName>
        <fullName evidence="3">Serine protease</fullName>
    </recommendedName>
</protein>
<reference evidence="2" key="1">
    <citation type="submission" date="2024-07" db="EMBL/GenBank/DDBJ databases">
        <title>Complete genome sequence of Verrucomicrobiaceae bacterium NT6N.</title>
        <authorList>
            <person name="Huang C."/>
            <person name="Takami H."/>
            <person name="Hamasaki K."/>
        </authorList>
    </citation>
    <scope>NUCLEOTIDE SEQUENCE</scope>
    <source>
        <strain evidence="2">NT6N</strain>
    </source>
</reference>
<feature type="signal peptide" evidence="1">
    <location>
        <begin position="1"/>
        <end position="18"/>
    </location>
</feature>
<dbReference type="AlphaFoldDB" id="A0AAT9FS66"/>
<evidence type="ECO:0000313" key="2">
    <source>
        <dbReference type="EMBL" id="BDS08773.1"/>
    </source>
</evidence>
<gene>
    <name evidence="2" type="ORF">NT6N_38130</name>
</gene>
<dbReference type="KEGG" id="osu:NT6N_38130"/>
<dbReference type="InterPro" id="IPR009003">
    <property type="entry name" value="Peptidase_S1_PA"/>
</dbReference>
<evidence type="ECO:0000256" key="1">
    <source>
        <dbReference type="SAM" id="SignalP"/>
    </source>
</evidence>
<sequence length="254" mass="26896">MKLKNTAKLIAAFGIAFATIAPVSADFKEDARKVFADNAPSVIGVRGLLKVEASMNGKPAGNQDKPLHTNGVVIADGLVAVAYRTLKPDVASSVGNRPGLKIETDLSELKLVDASGEEYDAKLVLHDEDLGLAFVAIDPKGETAKDFKVKVVDISKDITVQHLDELVSIGRMSETLRSEARVTIGTVAAIVSRPRTIYICQGVAMSNPVFTSAGEFVGLTVSIKSTGAAPVVIPAKYIRKVLDQAKAKQAELAK</sequence>
<organism evidence="2">
    <name type="scientific">Oceaniferula spumae</name>
    <dbReference type="NCBI Taxonomy" id="2979115"/>
    <lineage>
        <taxon>Bacteria</taxon>
        <taxon>Pseudomonadati</taxon>
        <taxon>Verrucomicrobiota</taxon>
        <taxon>Verrucomicrobiia</taxon>
        <taxon>Verrucomicrobiales</taxon>
        <taxon>Verrucomicrobiaceae</taxon>
        <taxon>Oceaniferula</taxon>
    </lineage>
</organism>
<accession>A0AAT9FS66</accession>
<proteinExistence type="predicted"/>
<dbReference type="EMBL" id="AP026866">
    <property type="protein sequence ID" value="BDS08773.1"/>
    <property type="molecule type" value="Genomic_DNA"/>
</dbReference>
<name>A0AAT9FS66_9BACT</name>
<feature type="chain" id="PRO_5043602537" description="Serine protease" evidence="1">
    <location>
        <begin position="19"/>
        <end position="254"/>
    </location>
</feature>
<dbReference type="Gene3D" id="2.40.10.120">
    <property type="match status" value="1"/>
</dbReference>